<dbReference type="InterPro" id="IPR012967">
    <property type="entry name" value="COMT_dimerisation"/>
</dbReference>
<evidence type="ECO:0000313" key="6">
    <source>
        <dbReference type="EMBL" id="OMI34961.1"/>
    </source>
</evidence>
<reference evidence="6 7" key="1">
    <citation type="submission" date="2013-05" db="EMBL/GenBank/DDBJ databases">
        <title>Genome sequence of Streptomyces sparsogenes DSM 40356.</title>
        <authorList>
            <person name="Coyne S."/>
            <person name="Seebeck F.P."/>
        </authorList>
    </citation>
    <scope>NUCLEOTIDE SEQUENCE [LARGE SCALE GENOMIC DNA]</scope>
    <source>
        <strain evidence="6 7">DSM 40356</strain>
    </source>
</reference>
<dbReference type="PROSITE" id="PS51683">
    <property type="entry name" value="SAM_OMT_II"/>
    <property type="match status" value="1"/>
</dbReference>
<comment type="caution">
    <text evidence="6">The sequence shown here is derived from an EMBL/GenBank/DDBJ whole genome shotgun (WGS) entry which is preliminary data.</text>
</comment>
<feature type="domain" description="O-methyltransferase dimerisation" evidence="5">
    <location>
        <begin position="18"/>
        <end position="92"/>
    </location>
</feature>
<dbReference type="Pfam" id="PF00891">
    <property type="entry name" value="Methyltransf_2"/>
    <property type="match status" value="1"/>
</dbReference>
<dbReference type="InterPro" id="IPR036390">
    <property type="entry name" value="WH_DNA-bd_sf"/>
</dbReference>
<feature type="domain" description="O-methyltransferase C-terminal" evidence="4">
    <location>
        <begin position="116"/>
        <end position="322"/>
    </location>
</feature>
<evidence type="ECO:0000259" key="5">
    <source>
        <dbReference type="Pfam" id="PF08100"/>
    </source>
</evidence>
<dbReference type="InterPro" id="IPR016461">
    <property type="entry name" value="COMT-like"/>
</dbReference>
<dbReference type="Gene3D" id="1.10.287.1350">
    <property type="match status" value="1"/>
</dbReference>
<proteinExistence type="predicted"/>
<dbReference type="SUPFAM" id="SSF46785">
    <property type="entry name" value="Winged helix' DNA-binding domain"/>
    <property type="match status" value="1"/>
</dbReference>
<dbReference type="PIRSF" id="PIRSF005739">
    <property type="entry name" value="O-mtase"/>
    <property type="match status" value="1"/>
</dbReference>
<keyword evidence="1 6" id="KW-0489">Methyltransferase</keyword>
<evidence type="ECO:0000256" key="1">
    <source>
        <dbReference type="ARBA" id="ARBA00022603"/>
    </source>
</evidence>
<evidence type="ECO:0000256" key="2">
    <source>
        <dbReference type="ARBA" id="ARBA00022679"/>
    </source>
</evidence>
<gene>
    <name evidence="6" type="ORF">SPAR_33716</name>
</gene>
<dbReference type="PANTHER" id="PTHR43712:SF2">
    <property type="entry name" value="O-METHYLTRANSFERASE CICE"/>
    <property type="match status" value="1"/>
</dbReference>
<dbReference type="SUPFAM" id="SSF53335">
    <property type="entry name" value="S-adenosyl-L-methionine-dependent methyltransferases"/>
    <property type="match status" value="1"/>
</dbReference>
<evidence type="ECO:0000313" key="7">
    <source>
        <dbReference type="Proteomes" id="UP000186168"/>
    </source>
</evidence>
<protein>
    <submittedName>
        <fullName evidence="6">O-methyltransferase family 2</fullName>
    </submittedName>
</protein>
<sequence length="349" mass="38299">MTDTDYPPELATAARVKELAMGLWVSAMMMTAVQLRLPDEIDDKPVEAAELAARLDLHPEAVARLLRALAAHGVFAEPAEDRFAHTELSRVLREDHPHSVRYQVLWTVAPWTWRAWPHLEEAVRTGERVFPRLYGKEFFAYLAEDAPRSAEVFNRAMTQSSTFTSAMVAEALDMTGVRVVVDIGGGRGHLLRTVLERYPWLSGVLYDLASVVASADPALRPGGELADRARVVAGSCLDGVPPGDLYILKNLLEWDDERTVTTLRNVAAALRSGGRAVLVQNLVDDSPEPKVTTGMDLLLLLNVGGRKHTRRQLTRLLSEAGLEITDIRPTASSLFVIEVARRAPVAGGA</sequence>
<keyword evidence="3" id="KW-0949">S-adenosyl-L-methionine</keyword>
<dbReference type="InterPro" id="IPR029063">
    <property type="entry name" value="SAM-dependent_MTases_sf"/>
</dbReference>
<organism evidence="6 7">
    <name type="scientific">Streptomyces sparsogenes DSM 40356</name>
    <dbReference type="NCBI Taxonomy" id="1331668"/>
    <lineage>
        <taxon>Bacteria</taxon>
        <taxon>Bacillati</taxon>
        <taxon>Actinomycetota</taxon>
        <taxon>Actinomycetes</taxon>
        <taxon>Kitasatosporales</taxon>
        <taxon>Streptomycetaceae</taxon>
        <taxon>Streptomyces</taxon>
    </lineage>
</organism>
<dbReference type="RefSeq" id="WP_249025541.1">
    <property type="nucleotide sequence ID" value="NZ_ASQP01000430.1"/>
</dbReference>
<dbReference type="Gene3D" id="3.40.50.150">
    <property type="entry name" value="Vaccinia Virus protein VP39"/>
    <property type="match status" value="1"/>
</dbReference>
<evidence type="ECO:0000256" key="3">
    <source>
        <dbReference type="ARBA" id="ARBA00022691"/>
    </source>
</evidence>
<dbReference type="InterPro" id="IPR036388">
    <property type="entry name" value="WH-like_DNA-bd_sf"/>
</dbReference>
<evidence type="ECO:0000259" key="4">
    <source>
        <dbReference type="Pfam" id="PF00891"/>
    </source>
</evidence>
<dbReference type="InterPro" id="IPR001077">
    <property type="entry name" value="COMT_C"/>
</dbReference>
<dbReference type="GO" id="GO:0032259">
    <property type="term" value="P:methylation"/>
    <property type="evidence" value="ECO:0007669"/>
    <property type="project" value="UniProtKB-KW"/>
</dbReference>
<keyword evidence="7" id="KW-1185">Reference proteome</keyword>
<keyword evidence="2 6" id="KW-0808">Transferase</keyword>
<dbReference type="Proteomes" id="UP000186168">
    <property type="component" value="Unassembled WGS sequence"/>
</dbReference>
<name>A0A1R1S9C1_9ACTN</name>
<dbReference type="GO" id="GO:0008171">
    <property type="term" value="F:O-methyltransferase activity"/>
    <property type="evidence" value="ECO:0007669"/>
    <property type="project" value="InterPro"/>
</dbReference>
<dbReference type="PANTHER" id="PTHR43712">
    <property type="entry name" value="PUTATIVE (AFU_ORTHOLOGUE AFUA_4G14580)-RELATED"/>
    <property type="match status" value="1"/>
</dbReference>
<dbReference type="AlphaFoldDB" id="A0A1R1S9C1"/>
<dbReference type="EMBL" id="ASQP01000430">
    <property type="protein sequence ID" value="OMI34961.1"/>
    <property type="molecule type" value="Genomic_DNA"/>
</dbReference>
<dbReference type="GO" id="GO:0046983">
    <property type="term" value="F:protein dimerization activity"/>
    <property type="evidence" value="ECO:0007669"/>
    <property type="project" value="InterPro"/>
</dbReference>
<dbReference type="Gene3D" id="1.10.10.10">
    <property type="entry name" value="Winged helix-like DNA-binding domain superfamily/Winged helix DNA-binding domain"/>
    <property type="match status" value="1"/>
</dbReference>
<dbReference type="Pfam" id="PF08100">
    <property type="entry name" value="Dimerisation"/>
    <property type="match status" value="1"/>
</dbReference>
<dbReference type="CDD" id="cd02440">
    <property type="entry name" value="AdoMet_MTases"/>
    <property type="match status" value="1"/>
</dbReference>
<accession>A0A1R1S9C1</accession>